<feature type="transmembrane region" description="Helical" evidence="10">
    <location>
        <begin position="114"/>
        <end position="138"/>
    </location>
</feature>
<gene>
    <name evidence="11" type="ORF">SAMN03080610_03170</name>
</gene>
<keyword evidence="12" id="KW-1185">Reference proteome</keyword>
<proteinExistence type="predicted"/>
<evidence type="ECO:0000256" key="8">
    <source>
        <dbReference type="ARBA" id="ARBA00023136"/>
    </source>
</evidence>
<evidence type="ECO:0000256" key="5">
    <source>
        <dbReference type="ARBA" id="ARBA00022692"/>
    </source>
</evidence>
<dbReference type="GO" id="GO:0006811">
    <property type="term" value="P:monoatomic ion transport"/>
    <property type="evidence" value="ECO:0007669"/>
    <property type="project" value="UniProtKB-KW"/>
</dbReference>
<keyword evidence="3" id="KW-0050">Antiport</keyword>
<evidence type="ECO:0000256" key="9">
    <source>
        <dbReference type="ARBA" id="ARBA00031636"/>
    </source>
</evidence>
<accession>A0A1G5P425</accession>
<keyword evidence="5 10" id="KW-0812">Transmembrane</keyword>
<organism evidence="11 12">
    <name type="scientific">Afifella marina DSM 2698</name>
    <dbReference type="NCBI Taxonomy" id="1120955"/>
    <lineage>
        <taxon>Bacteria</taxon>
        <taxon>Pseudomonadati</taxon>
        <taxon>Pseudomonadota</taxon>
        <taxon>Alphaproteobacteria</taxon>
        <taxon>Hyphomicrobiales</taxon>
        <taxon>Afifellaceae</taxon>
        <taxon>Afifella</taxon>
    </lineage>
</organism>
<keyword evidence="7" id="KW-0406">Ion transport</keyword>
<evidence type="ECO:0000256" key="6">
    <source>
        <dbReference type="ARBA" id="ARBA00022989"/>
    </source>
</evidence>
<evidence type="ECO:0000256" key="2">
    <source>
        <dbReference type="ARBA" id="ARBA00022448"/>
    </source>
</evidence>
<dbReference type="OrthoDB" id="9780160at2"/>
<dbReference type="EMBL" id="FMVW01000009">
    <property type="protein sequence ID" value="SCZ44304.1"/>
    <property type="molecule type" value="Genomic_DNA"/>
</dbReference>
<keyword evidence="2" id="KW-0813">Transport</keyword>
<feature type="transmembrane region" description="Helical" evidence="10">
    <location>
        <begin position="414"/>
        <end position="435"/>
    </location>
</feature>
<evidence type="ECO:0000256" key="7">
    <source>
        <dbReference type="ARBA" id="ARBA00023065"/>
    </source>
</evidence>
<feature type="transmembrane region" description="Helical" evidence="10">
    <location>
        <begin position="300"/>
        <end position="324"/>
    </location>
</feature>
<feature type="transmembrane region" description="Helical" evidence="10">
    <location>
        <begin position="441"/>
        <end position="462"/>
    </location>
</feature>
<comment type="subcellular location">
    <subcellularLocation>
        <location evidence="1">Cell inner membrane</location>
        <topology evidence="1">Multi-pass membrane protein</topology>
    </subcellularLocation>
</comment>
<dbReference type="CDD" id="cd13131">
    <property type="entry name" value="MATE_NorM_like"/>
    <property type="match status" value="1"/>
</dbReference>
<feature type="transmembrane region" description="Helical" evidence="10">
    <location>
        <begin position="265"/>
        <end position="288"/>
    </location>
</feature>
<dbReference type="InterPro" id="IPR048279">
    <property type="entry name" value="MdtK-like"/>
</dbReference>
<feature type="transmembrane region" description="Helical" evidence="10">
    <location>
        <begin position="178"/>
        <end position="201"/>
    </location>
</feature>
<dbReference type="PANTHER" id="PTHR43298">
    <property type="entry name" value="MULTIDRUG RESISTANCE PROTEIN NORM-RELATED"/>
    <property type="match status" value="1"/>
</dbReference>
<reference evidence="11 12" key="1">
    <citation type="submission" date="2016-10" db="EMBL/GenBank/DDBJ databases">
        <authorList>
            <person name="de Groot N.N."/>
        </authorList>
    </citation>
    <scope>NUCLEOTIDE SEQUENCE [LARGE SCALE GENOMIC DNA]</scope>
    <source>
        <strain evidence="11 12">DSM 2698</strain>
    </source>
</reference>
<dbReference type="RefSeq" id="WP_092815516.1">
    <property type="nucleotide sequence ID" value="NZ_FMVW01000009.1"/>
</dbReference>
<evidence type="ECO:0000313" key="11">
    <source>
        <dbReference type="EMBL" id="SCZ44304.1"/>
    </source>
</evidence>
<evidence type="ECO:0000256" key="4">
    <source>
        <dbReference type="ARBA" id="ARBA00022475"/>
    </source>
</evidence>
<feature type="transmembrane region" description="Helical" evidence="10">
    <location>
        <begin position="65"/>
        <end position="93"/>
    </location>
</feature>
<name>A0A1G5P425_AFIMA</name>
<sequence length="475" mass="50180">MQRANRTRPQHEVPAAISGGSDLSWLGHAGATAVLALPLIGAQLAQITMNVTDTVMIGWLGARELAAAVLATQSFFLCFMFGVGFAQAALPLAANAEGRGDARGVRRSIRMSLWVLWLYGAAMMIPLWEIEAILVAFGQEPDLAAMAADYMHVAQWSMFPGLLIMGLRSYLTVVGRAYLVLAVIVVGALTNALLNYVLIFGHLGAPALGLVGAAIATLGSNLLMAGLLAAYSARAAALRRYELYVRFWRPDWHGFREIVRLGWPIGATIIAEVGLFTASSVMIGWLGAVPLAAHGIALQISSITFMIPLGLASAATVRVGLAVGRGDRVGLGRAGTVALMMGAAIAVGAAITFRLLPEELIGLYLDPANINADEVLAYAVPLLLVAGVFQIVDSLQAVAAGILRGLKDTRMPMIIAIVSYWVIGTPTAYVLGFVLDWGGVGVWWGLASGLAAAAVLLTTRYVRREHHGLVHSDPA</sequence>
<dbReference type="Pfam" id="PF01554">
    <property type="entry name" value="MatE"/>
    <property type="match status" value="2"/>
</dbReference>
<evidence type="ECO:0000313" key="12">
    <source>
        <dbReference type="Proteomes" id="UP000199347"/>
    </source>
</evidence>
<feature type="transmembrane region" description="Helical" evidence="10">
    <location>
        <begin position="376"/>
        <end position="402"/>
    </location>
</feature>
<feature type="transmembrane region" description="Helical" evidence="10">
    <location>
        <begin position="336"/>
        <end position="356"/>
    </location>
</feature>
<dbReference type="STRING" id="1120955.SAMN03080610_03170"/>
<dbReference type="PANTHER" id="PTHR43298:SF2">
    <property type="entry name" value="FMN_FAD EXPORTER YEEO-RELATED"/>
    <property type="match status" value="1"/>
</dbReference>
<evidence type="ECO:0000256" key="10">
    <source>
        <dbReference type="SAM" id="Phobius"/>
    </source>
</evidence>
<keyword evidence="6 10" id="KW-1133">Transmembrane helix</keyword>
<keyword evidence="8 10" id="KW-0472">Membrane</keyword>
<evidence type="ECO:0000256" key="1">
    <source>
        <dbReference type="ARBA" id="ARBA00004429"/>
    </source>
</evidence>
<protein>
    <recommendedName>
        <fullName evidence="9">Multidrug-efflux transporter</fullName>
    </recommendedName>
</protein>
<dbReference type="PIRSF" id="PIRSF006603">
    <property type="entry name" value="DinF"/>
    <property type="match status" value="1"/>
</dbReference>
<dbReference type="Proteomes" id="UP000199347">
    <property type="component" value="Unassembled WGS sequence"/>
</dbReference>
<feature type="transmembrane region" description="Helical" evidence="10">
    <location>
        <begin position="25"/>
        <end position="45"/>
    </location>
</feature>
<dbReference type="GO" id="GO:0015297">
    <property type="term" value="F:antiporter activity"/>
    <property type="evidence" value="ECO:0007669"/>
    <property type="project" value="UniProtKB-KW"/>
</dbReference>
<dbReference type="GO" id="GO:0005886">
    <property type="term" value="C:plasma membrane"/>
    <property type="evidence" value="ECO:0007669"/>
    <property type="project" value="UniProtKB-SubCell"/>
</dbReference>
<evidence type="ECO:0000256" key="3">
    <source>
        <dbReference type="ARBA" id="ARBA00022449"/>
    </source>
</evidence>
<feature type="transmembrane region" description="Helical" evidence="10">
    <location>
        <begin position="207"/>
        <end position="231"/>
    </location>
</feature>
<dbReference type="AlphaFoldDB" id="A0A1G5P425"/>
<keyword evidence="4" id="KW-1003">Cell membrane</keyword>
<dbReference type="GO" id="GO:0042910">
    <property type="term" value="F:xenobiotic transmembrane transporter activity"/>
    <property type="evidence" value="ECO:0007669"/>
    <property type="project" value="InterPro"/>
</dbReference>
<dbReference type="InterPro" id="IPR050222">
    <property type="entry name" value="MATE_MdtK"/>
</dbReference>
<dbReference type="InterPro" id="IPR002528">
    <property type="entry name" value="MATE_fam"/>
</dbReference>
<feature type="transmembrane region" description="Helical" evidence="10">
    <location>
        <begin position="150"/>
        <end position="171"/>
    </location>
</feature>
<dbReference type="NCBIfam" id="TIGR00797">
    <property type="entry name" value="matE"/>
    <property type="match status" value="1"/>
</dbReference>